<dbReference type="InterPro" id="IPR011035">
    <property type="entry name" value="Ribosomal_bL25/Gln-tRNA_synth"/>
</dbReference>
<dbReference type="Pfam" id="PF01386">
    <property type="entry name" value="Ribosomal_L25p"/>
    <property type="match status" value="1"/>
</dbReference>
<reference evidence="9 10" key="1">
    <citation type="submission" date="2019-02" db="EMBL/GenBank/DDBJ databases">
        <title>Deep-cultivation of Planctomycetes and their phenomic and genomic characterization uncovers novel biology.</title>
        <authorList>
            <person name="Wiegand S."/>
            <person name="Jogler M."/>
            <person name="Boedeker C."/>
            <person name="Pinto D."/>
            <person name="Vollmers J."/>
            <person name="Rivas-Marin E."/>
            <person name="Kohn T."/>
            <person name="Peeters S.H."/>
            <person name="Heuer A."/>
            <person name="Rast P."/>
            <person name="Oberbeckmann S."/>
            <person name="Bunk B."/>
            <person name="Jeske O."/>
            <person name="Meyerdierks A."/>
            <person name="Storesund J.E."/>
            <person name="Kallscheuer N."/>
            <person name="Luecker S."/>
            <person name="Lage O.M."/>
            <person name="Pohl T."/>
            <person name="Merkel B.J."/>
            <person name="Hornburger P."/>
            <person name="Mueller R.-W."/>
            <person name="Bruemmer F."/>
            <person name="Labrenz M."/>
            <person name="Spormann A.M."/>
            <person name="Op den Camp H."/>
            <person name="Overmann J."/>
            <person name="Amann R."/>
            <person name="Jetten M.S.M."/>
            <person name="Mascher T."/>
            <person name="Medema M.H."/>
            <person name="Devos D.P."/>
            <person name="Kaster A.-K."/>
            <person name="Ovreas L."/>
            <person name="Rohde M."/>
            <person name="Galperin M.Y."/>
            <person name="Jogler C."/>
        </authorList>
    </citation>
    <scope>NUCLEOTIDE SEQUENCE [LARGE SCALE GENOMIC DNA]</scope>
    <source>
        <strain evidence="9 10">FF011L</strain>
    </source>
</reference>
<dbReference type="NCBIfam" id="TIGR00731">
    <property type="entry name" value="bL25_bact_ctc"/>
    <property type="match status" value="1"/>
</dbReference>
<dbReference type="PANTHER" id="PTHR33284:SF1">
    <property type="entry name" value="RIBOSOMAL PROTEIN L25_GLN-TRNA SYNTHETASE, ANTI-CODON-BINDING DOMAIN-CONTAINING PROTEIN"/>
    <property type="match status" value="1"/>
</dbReference>
<evidence type="ECO:0000259" key="7">
    <source>
        <dbReference type="Pfam" id="PF01386"/>
    </source>
</evidence>
<dbReference type="InterPro" id="IPR020057">
    <property type="entry name" value="Ribosomal_bL25_b-dom"/>
</dbReference>
<dbReference type="PANTHER" id="PTHR33284">
    <property type="entry name" value="RIBOSOMAL PROTEIN L25/GLN-TRNA SYNTHETASE, ANTI-CODON-BINDING DOMAIN-CONTAINING PROTEIN"/>
    <property type="match status" value="1"/>
</dbReference>
<evidence type="ECO:0000256" key="1">
    <source>
        <dbReference type="ARBA" id="ARBA00022730"/>
    </source>
</evidence>
<dbReference type="RefSeq" id="WP_145350898.1">
    <property type="nucleotide sequence ID" value="NZ_CP036262.1"/>
</dbReference>
<feature type="domain" description="Large ribosomal subunit protein bL25 beta" evidence="8">
    <location>
        <begin position="97"/>
        <end position="179"/>
    </location>
</feature>
<evidence type="ECO:0000256" key="4">
    <source>
        <dbReference type="ARBA" id="ARBA00023274"/>
    </source>
</evidence>
<dbReference type="GO" id="GO:0022625">
    <property type="term" value="C:cytosolic large ribosomal subunit"/>
    <property type="evidence" value="ECO:0007669"/>
    <property type="project" value="TreeGrafter"/>
</dbReference>
<dbReference type="AlphaFoldDB" id="A0A517MD20"/>
<feature type="compositionally biased region" description="Basic and acidic residues" evidence="6">
    <location>
        <begin position="199"/>
        <end position="210"/>
    </location>
</feature>
<gene>
    <name evidence="5 9" type="primary">rplY</name>
    <name evidence="5" type="synonym">ctc</name>
    <name evidence="9" type="ORF">FF011L_14240</name>
</gene>
<evidence type="ECO:0000256" key="3">
    <source>
        <dbReference type="ARBA" id="ARBA00022980"/>
    </source>
</evidence>
<comment type="function">
    <text evidence="5">This is one of the proteins that binds to the 5S RNA in the ribosome where it forms part of the central protuberance.</text>
</comment>
<comment type="subunit">
    <text evidence="5">Part of the 50S ribosomal subunit; part of the 5S rRNA/L5/L18/L25 subcomplex. Contacts the 5S rRNA. Binds to the 5S rRNA independently of L5 and L18.</text>
</comment>
<dbReference type="InterPro" id="IPR029751">
    <property type="entry name" value="Ribosomal_L25_dom"/>
</dbReference>
<dbReference type="Pfam" id="PF14693">
    <property type="entry name" value="Ribosomal_TL5_C"/>
    <property type="match status" value="1"/>
</dbReference>
<dbReference type="InterPro" id="IPR020056">
    <property type="entry name" value="Rbsml_bL25/Gln-tRNA_synth_N"/>
</dbReference>
<accession>A0A517MD20</accession>
<feature type="domain" description="Large ribosomal subunit protein bL25 L25" evidence="7">
    <location>
        <begin position="5"/>
        <end position="88"/>
    </location>
</feature>
<keyword evidence="3 5" id="KW-0689">Ribosomal protein</keyword>
<comment type="similarity">
    <text evidence="5">Belongs to the bacterial ribosomal protein bL25 family. CTC subfamily.</text>
</comment>
<evidence type="ECO:0000313" key="10">
    <source>
        <dbReference type="Proteomes" id="UP000320672"/>
    </source>
</evidence>
<evidence type="ECO:0000256" key="6">
    <source>
        <dbReference type="SAM" id="MobiDB-lite"/>
    </source>
</evidence>
<dbReference type="SUPFAM" id="SSF50715">
    <property type="entry name" value="Ribosomal protein L25-like"/>
    <property type="match status" value="1"/>
</dbReference>
<evidence type="ECO:0000313" key="9">
    <source>
        <dbReference type="EMBL" id="QDS92677.1"/>
    </source>
</evidence>
<dbReference type="GO" id="GO:0003735">
    <property type="term" value="F:structural constituent of ribosome"/>
    <property type="evidence" value="ECO:0007669"/>
    <property type="project" value="InterPro"/>
</dbReference>
<protein>
    <recommendedName>
        <fullName evidence="5">Large ribosomal subunit protein bL25</fullName>
    </recommendedName>
    <alternativeName>
        <fullName evidence="5">General stress protein CTC</fullName>
    </alternativeName>
</protein>
<organism evidence="9 10">
    <name type="scientific">Roseimaritima multifibrata</name>
    <dbReference type="NCBI Taxonomy" id="1930274"/>
    <lineage>
        <taxon>Bacteria</taxon>
        <taxon>Pseudomonadati</taxon>
        <taxon>Planctomycetota</taxon>
        <taxon>Planctomycetia</taxon>
        <taxon>Pirellulales</taxon>
        <taxon>Pirellulaceae</taxon>
        <taxon>Roseimaritima</taxon>
    </lineage>
</organism>
<evidence type="ECO:0000256" key="5">
    <source>
        <dbReference type="HAMAP-Rule" id="MF_01334"/>
    </source>
</evidence>
<keyword evidence="4 5" id="KW-0687">Ribonucleoprotein</keyword>
<proteinExistence type="inferred from homology"/>
<sequence length="210" mass="22639">MAEVLNVEKREAFGSAATTRIRREGRVPAVLYGHGQETQHLSISQGEVDALIRHHGRAVELKGALQDTAMVNDVQWDPLGIDILHLDLLRVNLQEVVDVTVSVHLHGEAPGVREGGILLESVHEVDVRCKAGSIPESVELSVAELHVGESATAAQLILPEGVELITDPETVLARVEEPRAEKDPEDELSSIGAEPEVIGAKKDEEDGDKG</sequence>
<keyword evidence="1 5" id="KW-0699">rRNA-binding</keyword>
<dbReference type="KEGG" id="rml:FF011L_14240"/>
<dbReference type="Gene3D" id="2.40.240.10">
    <property type="entry name" value="Ribosomal Protein L25, Chain P"/>
    <property type="match status" value="1"/>
</dbReference>
<keyword evidence="2 5" id="KW-0694">RNA-binding</keyword>
<dbReference type="GO" id="GO:0008097">
    <property type="term" value="F:5S rRNA binding"/>
    <property type="evidence" value="ECO:0007669"/>
    <property type="project" value="InterPro"/>
</dbReference>
<name>A0A517MD20_9BACT</name>
<evidence type="ECO:0000259" key="8">
    <source>
        <dbReference type="Pfam" id="PF14693"/>
    </source>
</evidence>
<dbReference type="CDD" id="cd00495">
    <property type="entry name" value="Ribosomal_L25_TL5_CTC"/>
    <property type="match status" value="1"/>
</dbReference>
<dbReference type="Gene3D" id="2.170.120.20">
    <property type="entry name" value="Ribosomal protein L25, beta domain"/>
    <property type="match status" value="1"/>
</dbReference>
<dbReference type="Proteomes" id="UP000320672">
    <property type="component" value="Chromosome"/>
</dbReference>
<dbReference type="InterPro" id="IPR001021">
    <property type="entry name" value="Ribosomal_bL25_long"/>
</dbReference>
<dbReference type="EMBL" id="CP036262">
    <property type="protein sequence ID" value="QDS92677.1"/>
    <property type="molecule type" value="Genomic_DNA"/>
</dbReference>
<dbReference type="GO" id="GO:0006412">
    <property type="term" value="P:translation"/>
    <property type="evidence" value="ECO:0007669"/>
    <property type="project" value="UniProtKB-UniRule"/>
</dbReference>
<dbReference type="HAMAP" id="MF_01334">
    <property type="entry name" value="Ribosomal_bL25_CTC"/>
    <property type="match status" value="1"/>
</dbReference>
<dbReference type="OrthoDB" id="9790002at2"/>
<dbReference type="InterPro" id="IPR020930">
    <property type="entry name" value="Ribosomal_uL5_bac-type"/>
</dbReference>
<dbReference type="InterPro" id="IPR037121">
    <property type="entry name" value="Ribosomal_bL25_C"/>
</dbReference>
<feature type="region of interest" description="Disordered" evidence="6">
    <location>
        <begin position="175"/>
        <end position="210"/>
    </location>
</feature>
<evidence type="ECO:0000256" key="2">
    <source>
        <dbReference type="ARBA" id="ARBA00022884"/>
    </source>
</evidence>
<keyword evidence="10" id="KW-1185">Reference proteome</keyword>